<accession>A0A1U9Z6D4</accession>
<dbReference type="Pfam" id="PF08239">
    <property type="entry name" value="SH3_3"/>
    <property type="match status" value="1"/>
</dbReference>
<dbReference type="Proteomes" id="UP000191135">
    <property type="component" value="Chromosome"/>
</dbReference>
<gene>
    <name evidence="6" type="primary">ampD</name>
    <name evidence="6" type="ORF">Mame_03937</name>
</gene>
<dbReference type="OrthoDB" id="9794842at2"/>
<dbReference type="InterPro" id="IPR002502">
    <property type="entry name" value="Amidase_domain"/>
</dbReference>
<dbReference type="EMBL" id="CP020330">
    <property type="protein sequence ID" value="AQZ53238.1"/>
    <property type="molecule type" value="Genomic_DNA"/>
</dbReference>
<dbReference type="KEGG" id="mmed:Mame_03937"/>
<dbReference type="GO" id="GO:0008745">
    <property type="term" value="F:N-acetylmuramoyl-L-alanine amidase activity"/>
    <property type="evidence" value="ECO:0007669"/>
    <property type="project" value="UniProtKB-EC"/>
</dbReference>
<dbReference type="STRING" id="1122214.Mame_03937"/>
<protein>
    <recommendedName>
        <fullName evidence="2">N-acetylmuramoyl-L-alanine amidase</fullName>
        <ecNumber evidence="2">3.5.1.28</ecNumber>
    </recommendedName>
</protein>
<dbReference type="InterPro" id="IPR051206">
    <property type="entry name" value="NAMLAA_amidase_2"/>
</dbReference>
<sequence>MRIENHRIPGIWHRQSSNLGAAREKPPVVIVLHYTTGWNGKASRDWLMGEAGGTTNRGSSAHVVVDRDGTAWQIAPFNRTAWHAGPSRYGELQGLNSHSVGIEFVNAGWMKPNGLGDYIDAYGRRMNDRALKKAGGYTLAPHARVGSGSFAWPLYPEAQLETGLEIVQALIAAYPIAAIVSHEEIDTRGWKTDPGPAFPMARFQGLMGEAAGREEAYVVTAGRLNLRGGPGTGFEKIVPPGMLLRGTRLRVLKREGDWAFVAPERADGEEGAIRGWVHGGYIAPMIAA</sequence>
<dbReference type="EC" id="3.5.1.28" evidence="2"/>
<dbReference type="Gene3D" id="2.30.30.40">
    <property type="entry name" value="SH3 Domains"/>
    <property type="match status" value="1"/>
</dbReference>
<reference evidence="6 7" key="1">
    <citation type="submission" date="2017-03" db="EMBL/GenBank/DDBJ databases">
        <title>Foreign affairs: Plasmid Transfer between Roseobacters and Rhizobia.</title>
        <authorList>
            <person name="Bartling P."/>
            <person name="Bunk B."/>
            <person name="Overmann J."/>
            <person name="Brinkmann H."/>
            <person name="Petersen J."/>
        </authorList>
    </citation>
    <scope>NUCLEOTIDE SEQUENCE [LARGE SCALE GENOMIC DNA]</scope>
    <source>
        <strain evidence="6 7">MACL11</strain>
    </source>
</reference>
<dbReference type="SUPFAM" id="SSF55846">
    <property type="entry name" value="N-acetylmuramoyl-L-alanine amidase-like"/>
    <property type="match status" value="1"/>
</dbReference>
<dbReference type="Gene3D" id="3.40.80.10">
    <property type="entry name" value="Peptidoglycan recognition protein-like"/>
    <property type="match status" value="1"/>
</dbReference>
<evidence type="ECO:0000259" key="5">
    <source>
        <dbReference type="SMART" id="SM00644"/>
    </source>
</evidence>
<keyword evidence="7" id="KW-1185">Reference proteome</keyword>
<feature type="domain" description="N-acetylmuramoyl-L-alanine amidase" evidence="5">
    <location>
        <begin position="16"/>
        <end position="195"/>
    </location>
</feature>
<evidence type="ECO:0000256" key="2">
    <source>
        <dbReference type="ARBA" id="ARBA00011901"/>
    </source>
</evidence>
<dbReference type="Pfam" id="PF01510">
    <property type="entry name" value="Amidase_2"/>
    <property type="match status" value="1"/>
</dbReference>
<dbReference type="AlphaFoldDB" id="A0A1U9Z6D4"/>
<evidence type="ECO:0000256" key="3">
    <source>
        <dbReference type="ARBA" id="ARBA00022801"/>
    </source>
</evidence>
<proteinExistence type="predicted"/>
<evidence type="ECO:0000313" key="7">
    <source>
        <dbReference type="Proteomes" id="UP000191135"/>
    </source>
</evidence>
<dbReference type="PANTHER" id="PTHR30417:SF1">
    <property type="entry name" value="N-ACETYLMURAMOYL-L-ALANINE AMIDASE AMID"/>
    <property type="match status" value="1"/>
</dbReference>
<comment type="catalytic activity">
    <reaction evidence="1">
        <text>Hydrolyzes the link between N-acetylmuramoyl residues and L-amino acid residues in certain cell-wall glycopeptides.</text>
        <dbReference type="EC" id="3.5.1.28"/>
    </reaction>
</comment>
<keyword evidence="4" id="KW-0961">Cell wall biogenesis/degradation</keyword>
<keyword evidence="3 6" id="KW-0378">Hydrolase</keyword>
<name>A0A1U9Z6D4_9HYPH</name>
<dbReference type="RefSeq" id="WP_018065570.1">
    <property type="nucleotide sequence ID" value="NZ_AQWH01000014.1"/>
</dbReference>
<dbReference type="InterPro" id="IPR036505">
    <property type="entry name" value="Amidase/PGRP_sf"/>
</dbReference>
<dbReference type="InterPro" id="IPR003646">
    <property type="entry name" value="SH3-like_bac-type"/>
</dbReference>
<evidence type="ECO:0000256" key="4">
    <source>
        <dbReference type="ARBA" id="ARBA00023316"/>
    </source>
</evidence>
<evidence type="ECO:0000256" key="1">
    <source>
        <dbReference type="ARBA" id="ARBA00001561"/>
    </source>
</evidence>
<dbReference type="GO" id="GO:0071555">
    <property type="term" value="P:cell wall organization"/>
    <property type="evidence" value="ECO:0007669"/>
    <property type="project" value="UniProtKB-KW"/>
</dbReference>
<organism evidence="6 7">
    <name type="scientific">Martelella mediterranea DSM 17316</name>
    <dbReference type="NCBI Taxonomy" id="1122214"/>
    <lineage>
        <taxon>Bacteria</taxon>
        <taxon>Pseudomonadati</taxon>
        <taxon>Pseudomonadota</taxon>
        <taxon>Alphaproteobacteria</taxon>
        <taxon>Hyphomicrobiales</taxon>
        <taxon>Aurantimonadaceae</taxon>
        <taxon>Martelella</taxon>
    </lineage>
</organism>
<evidence type="ECO:0000313" key="6">
    <source>
        <dbReference type="EMBL" id="AQZ53238.1"/>
    </source>
</evidence>
<dbReference type="PANTHER" id="PTHR30417">
    <property type="entry name" value="N-ACETYLMURAMOYL-L-ALANINE AMIDASE AMID"/>
    <property type="match status" value="1"/>
</dbReference>
<dbReference type="CDD" id="cd06583">
    <property type="entry name" value="PGRP"/>
    <property type="match status" value="1"/>
</dbReference>
<dbReference type="GO" id="GO:0009253">
    <property type="term" value="P:peptidoglycan catabolic process"/>
    <property type="evidence" value="ECO:0007669"/>
    <property type="project" value="InterPro"/>
</dbReference>
<dbReference type="SMART" id="SM00644">
    <property type="entry name" value="Ami_2"/>
    <property type="match status" value="1"/>
</dbReference>
<dbReference type="GO" id="GO:0009254">
    <property type="term" value="P:peptidoglycan turnover"/>
    <property type="evidence" value="ECO:0007669"/>
    <property type="project" value="TreeGrafter"/>
</dbReference>
<dbReference type="eggNOG" id="COG3023">
    <property type="taxonomic scope" value="Bacteria"/>
</dbReference>